<dbReference type="Gene3D" id="3.10.129.10">
    <property type="entry name" value="Hotdog Thioesterase"/>
    <property type="match status" value="1"/>
</dbReference>
<proteinExistence type="inferred from homology"/>
<dbReference type="AlphaFoldDB" id="A0A8G2BFK2"/>
<dbReference type="InterPro" id="IPR003736">
    <property type="entry name" value="PAAI_dom"/>
</dbReference>
<dbReference type="PANTHER" id="PTHR21660:SF1">
    <property type="entry name" value="ACYL-COENZYME A THIOESTERASE 13"/>
    <property type="match status" value="1"/>
</dbReference>
<dbReference type="InterPro" id="IPR029069">
    <property type="entry name" value="HotDog_dom_sf"/>
</dbReference>
<evidence type="ECO:0000313" key="5">
    <source>
        <dbReference type="Proteomes" id="UP000198615"/>
    </source>
</evidence>
<sequence>MTDTDTPESLEELVGFNATLGFRLVEWTPEHAIMELDIQEHHLNRSGVLHGGVMATLIDAVCGYCGVWRPAGEPAAKALTLTLTTNFMGQSREGTVRAKAVRKGGGRKIFFAWGEVTDAEGNVLAMGEGSYRIRSSDPYSQSSG</sequence>
<comment type="caution">
    <text evidence="4">The sequence shown here is derived from an EMBL/GenBank/DDBJ whole genome shotgun (WGS) entry which is preliminary data.</text>
</comment>
<evidence type="ECO:0000256" key="2">
    <source>
        <dbReference type="ARBA" id="ARBA00022801"/>
    </source>
</evidence>
<dbReference type="EMBL" id="FNBW01000003">
    <property type="protein sequence ID" value="SDF40236.1"/>
    <property type="molecule type" value="Genomic_DNA"/>
</dbReference>
<dbReference type="PANTHER" id="PTHR21660">
    <property type="entry name" value="THIOESTERASE SUPERFAMILY MEMBER-RELATED"/>
    <property type="match status" value="1"/>
</dbReference>
<gene>
    <name evidence="4" type="ORF">SAMN05660686_01178</name>
</gene>
<evidence type="ECO:0000259" key="3">
    <source>
        <dbReference type="Pfam" id="PF03061"/>
    </source>
</evidence>
<dbReference type="InterPro" id="IPR039298">
    <property type="entry name" value="ACOT13"/>
</dbReference>
<evidence type="ECO:0000256" key="1">
    <source>
        <dbReference type="ARBA" id="ARBA00008324"/>
    </source>
</evidence>
<dbReference type="GO" id="GO:0047617">
    <property type="term" value="F:fatty acyl-CoA hydrolase activity"/>
    <property type="evidence" value="ECO:0007669"/>
    <property type="project" value="InterPro"/>
</dbReference>
<comment type="similarity">
    <text evidence="1">Belongs to the thioesterase PaaI family.</text>
</comment>
<reference evidence="4 5" key="1">
    <citation type="submission" date="2016-10" db="EMBL/GenBank/DDBJ databases">
        <authorList>
            <person name="Varghese N."/>
            <person name="Submissions S."/>
        </authorList>
    </citation>
    <scope>NUCLEOTIDE SEQUENCE [LARGE SCALE GENOMIC DNA]</scope>
    <source>
        <strain evidence="4 5">DSM 18839</strain>
    </source>
</reference>
<feature type="domain" description="Thioesterase" evidence="3">
    <location>
        <begin position="47"/>
        <end position="124"/>
    </location>
</feature>
<dbReference type="OrthoDB" id="3477511at2"/>
<dbReference type="CDD" id="cd03443">
    <property type="entry name" value="PaaI_thioesterase"/>
    <property type="match status" value="1"/>
</dbReference>
<dbReference type="NCBIfam" id="TIGR00369">
    <property type="entry name" value="unchar_dom_1"/>
    <property type="match status" value="1"/>
</dbReference>
<dbReference type="SUPFAM" id="SSF54637">
    <property type="entry name" value="Thioesterase/thiol ester dehydrase-isomerase"/>
    <property type="match status" value="1"/>
</dbReference>
<dbReference type="RefSeq" id="WP_028795591.1">
    <property type="nucleotide sequence ID" value="NZ_FNBW01000003.1"/>
</dbReference>
<dbReference type="Pfam" id="PF03061">
    <property type="entry name" value="4HBT"/>
    <property type="match status" value="1"/>
</dbReference>
<keyword evidence="5" id="KW-1185">Reference proteome</keyword>
<dbReference type="InterPro" id="IPR006683">
    <property type="entry name" value="Thioestr_dom"/>
</dbReference>
<name>A0A8G2BFK2_9PROT</name>
<accession>A0A8G2BFK2</accession>
<evidence type="ECO:0000313" key="4">
    <source>
        <dbReference type="EMBL" id="SDF40236.1"/>
    </source>
</evidence>
<keyword evidence="2" id="KW-0378">Hydrolase</keyword>
<dbReference type="Proteomes" id="UP000198615">
    <property type="component" value="Unassembled WGS sequence"/>
</dbReference>
<protein>
    <submittedName>
        <fullName evidence="4">Uncharacterized domain 1-containing protein</fullName>
    </submittedName>
</protein>
<organism evidence="4 5">
    <name type="scientific">Thalassobaculum litoreum DSM 18839</name>
    <dbReference type="NCBI Taxonomy" id="1123362"/>
    <lineage>
        <taxon>Bacteria</taxon>
        <taxon>Pseudomonadati</taxon>
        <taxon>Pseudomonadota</taxon>
        <taxon>Alphaproteobacteria</taxon>
        <taxon>Rhodospirillales</taxon>
        <taxon>Thalassobaculaceae</taxon>
        <taxon>Thalassobaculum</taxon>
    </lineage>
</organism>